<dbReference type="Pfam" id="PF00941">
    <property type="entry name" value="FAD_binding_5"/>
    <property type="match status" value="1"/>
</dbReference>
<dbReference type="PANTHER" id="PTHR42659:SF2">
    <property type="entry name" value="XANTHINE DEHYDROGENASE SUBUNIT C-RELATED"/>
    <property type="match status" value="1"/>
</dbReference>
<keyword evidence="3" id="KW-0560">Oxidoreductase</keyword>
<sequence>MIKTKHVWKPATVPEAWMLSNKFKEECCFVAGGTWLRTQWEAAVAEEPPQLISLDEIAELKTGIELRENEVVISSLARLSLLMKNVTVRKELPLLAQACARIAAPSVRNQATLGGNILTKLGDTLPVLLIYEAKLCWYDGLGYCTEPLDEWLESRNKETRILVQIKIPLLITMHDTLQFYMKTGRRETFIPSQVTVSGYVGMNSSGDVTEARIAAGGGNAVSKRLKETEQLFLEASTRSLFPAMIHQKIKSEFQPPDDVFASSTYKKRAAANLIVSQWFKRTGTRIAADET</sequence>
<reference evidence="6" key="1">
    <citation type="submission" date="2016-10" db="EMBL/GenBank/DDBJ databases">
        <authorList>
            <person name="Varghese N."/>
            <person name="Submissions S."/>
        </authorList>
    </citation>
    <scope>NUCLEOTIDE SEQUENCE [LARGE SCALE GENOMIC DNA]</scope>
    <source>
        <strain evidence="6">CGMCC 1.10369</strain>
    </source>
</reference>
<evidence type="ECO:0000256" key="3">
    <source>
        <dbReference type="ARBA" id="ARBA00023002"/>
    </source>
</evidence>
<dbReference type="RefSeq" id="WP_090842498.1">
    <property type="nucleotide sequence ID" value="NZ_FNIL01000004.1"/>
</dbReference>
<protein>
    <submittedName>
        <fullName evidence="5">Carbon-monoxide dehydrogenase medium subunit</fullName>
    </submittedName>
</protein>
<gene>
    <name evidence="5" type="ORF">SAMN04488053_10462</name>
</gene>
<keyword evidence="1" id="KW-0285">Flavoprotein</keyword>
<dbReference type="SMART" id="SM01092">
    <property type="entry name" value="CO_deh_flav_C"/>
    <property type="match status" value="1"/>
</dbReference>
<evidence type="ECO:0000313" key="6">
    <source>
        <dbReference type="Proteomes" id="UP000198778"/>
    </source>
</evidence>
<dbReference type="Proteomes" id="UP000198778">
    <property type="component" value="Unassembled WGS sequence"/>
</dbReference>
<dbReference type="Gene3D" id="3.30.390.50">
    <property type="entry name" value="CO dehydrogenase flavoprotein, C-terminal domain"/>
    <property type="match status" value="1"/>
</dbReference>
<dbReference type="Pfam" id="PF03450">
    <property type="entry name" value="CO_deh_flav_C"/>
    <property type="match status" value="1"/>
</dbReference>
<feature type="domain" description="FAD-binding PCMH-type" evidence="4">
    <location>
        <begin position="1"/>
        <end position="172"/>
    </location>
</feature>
<proteinExistence type="predicted"/>
<evidence type="ECO:0000313" key="5">
    <source>
        <dbReference type="EMBL" id="SDN85630.1"/>
    </source>
</evidence>
<dbReference type="AlphaFoldDB" id="A0A1H0ETF3"/>
<dbReference type="InterPro" id="IPR036683">
    <property type="entry name" value="CO_DH_flav_C_dom_sf"/>
</dbReference>
<dbReference type="Gene3D" id="3.30.465.10">
    <property type="match status" value="1"/>
</dbReference>
<dbReference type="STRING" id="745820.SAMN04488053_10462"/>
<keyword evidence="2" id="KW-0274">FAD</keyword>
<dbReference type="OrthoDB" id="9774454at2"/>
<accession>A0A1H0ETF3</accession>
<organism evidence="5 6">
    <name type="scientific">Alkalicoccus daliensis</name>
    <dbReference type="NCBI Taxonomy" id="745820"/>
    <lineage>
        <taxon>Bacteria</taxon>
        <taxon>Bacillati</taxon>
        <taxon>Bacillota</taxon>
        <taxon>Bacilli</taxon>
        <taxon>Bacillales</taxon>
        <taxon>Bacillaceae</taxon>
        <taxon>Alkalicoccus</taxon>
    </lineage>
</organism>
<dbReference type="InterPro" id="IPR051312">
    <property type="entry name" value="Diverse_Substr_Oxidored"/>
</dbReference>
<name>A0A1H0ETF3_9BACI</name>
<keyword evidence="6" id="KW-1185">Reference proteome</keyword>
<dbReference type="InterPro" id="IPR016166">
    <property type="entry name" value="FAD-bd_PCMH"/>
</dbReference>
<dbReference type="InterPro" id="IPR016169">
    <property type="entry name" value="FAD-bd_PCMH_sub2"/>
</dbReference>
<dbReference type="EMBL" id="FNIL01000004">
    <property type="protein sequence ID" value="SDN85630.1"/>
    <property type="molecule type" value="Genomic_DNA"/>
</dbReference>
<dbReference type="InterPro" id="IPR005107">
    <property type="entry name" value="CO_DH_flav_C"/>
</dbReference>
<dbReference type="SUPFAM" id="SSF56176">
    <property type="entry name" value="FAD-binding/transporter-associated domain-like"/>
    <property type="match status" value="1"/>
</dbReference>
<dbReference type="PROSITE" id="PS51387">
    <property type="entry name" value="FAD_PCMH"/>
    <property type="match status" value="1"/>
</dbReference>
<dbReference type="InterPro" id="IPR002346">
    <property type="entry name" value="Mopterin_DH_FAD-bd"/>
</dbReference>
<evidence type="ECO:0000256" key="1">
    <source>
        <dbReference type="ARBA" id="ARBA00022630"/>
    </source>
</evidence>
<dbReference type="SUPFAM" id="SSF55447">
    <property type="entry name" value="CO dehydrogenase flavoprotein C-terminal domain-like"/>
    <property type="match status" value="1"/>
</dbReference>
<evidence type="ECO:0000259" key="4">
    <source>
        <dbReference type="PROSITE" id="PS51387"/>
    </source>
</evidence>
<dbReference type="InterPro" id="IPR036318">
    <property type="entry name" value="FAD-bd_PCMH-like_sf"/>
</dbReference>
<dbReference type="PANTHER" id="PTHR42659">
    <property type="entry name" value="XANTHINE DEHYDROGENASE SUBUNIT C-RELATED"/>
    <property type="match status" value="1"/>
</dbReference>
<dbReference type="GO" id="GO:0071949">
    <property type="term" value="F:FAD binding"/>
    <property type="evidence" value="ECO:0007669"/>
    <property type="project" value="InterPro"/>
</dbReference>
<evidence type="ECO:0000256" key="2">
    <source>
        <dbReference type="ARBA" id="ARBA00022827"/>
    </source>
</evidence>
<dbReference type="GO" id="GO:0016491">
    <property type="term" value="F:oxidoreductase activity"/>
    <property type="evidence" value="ECO:0007669"/>
    <property type="project" value="UniProtKB-KW"/>
</dbReference>